<proteinExistence type="inferred from homology"/>
<dbReference type="Gene3D" id="1.10.10.10">
    <property type="entry name" value="Winged helix-like DNA-binding domain superfamily/Winged helix DNA-binding domain"/>
    <property type="match status" value="1"/>
</dbReference>
<dbReference type="PANTHER" id="PTHR30126:SF40">
    <property type="entry name" value="HTH-TYPE TRANSCRIPTIONAL REGULATOR GLTR"/>
    <property type="match status" value="1"/>
</dbReference>
<dbReference type="GO" id="GO:0003700">
    <property type="term" value="F:DNA-binding transcription factor activity"/>
    <property type="evidence" value="ECO:0007669"/>
    <property type="project" value="InterPro"/>
</dbReference>
<dbReference type="FunFam" id="1.10.10.10:FF:000001">
    <property type="entry name" value="LysR family transcriptional regulator"/>
    <property type="match status" value="1"/>
</dbReference>
<dbReference type="PANTHER" id="PTHR30126">
    <property type="entry name" value="HTH-TYPE TRANSCRIPTIONAL REGULATOR"/>
    <property type="match status" value="1"/>
</dbReference>
<dbReference type="InterPro" id="IPR036388">
    <property type="entry name" value="WH-like_DNA-bd_sf"/>
</dbReference>
<keyword evidence="7" id="KW-1185">Reference proteome</keyword>
<dbReference type="EMBL" id="LROS01000075">
    <property type="protein sequence ID" value="OBR90123.1"/>
    <property type="molecule type" value="Genomic_DNA"/>
</dbReference>
<dbReference type="InterPro" id="IPR036390">
    <property type="entry name" value="WH_DNA-bd_sf"/>
</dbReference>
<dbReference type="Pfam" id="PF03466">
    <property type="entry name" value="LysR_substrate"/>
    <property type="match status" value="1"/>
</dbReference>
<comment type="similarity">
    <text evidence="1">Belongs to the LysR transcriptional regulatory family.</text>
</comment>
<keyword evidence="4" id="KW-0804">Transcription</keyword>
<dbReference type="RefSeq" id="WP_065079758.1">
    <property type="nucleotide sequence ID" value="NZ_LROS01000075.1"/>
</dbReference>
<dbReference type="InterPro" id="IPR000847">
    <property type="entry name" value="LysR_HTH_N"/>
</dbReference>
<dbReference type="AlphaFoldDB" id="A0A1A6AJD1"/>
<comment type="caution">
    <text evidence="6">The sequence shown here is derived from an EMBL/GenBank/DDBJ whole genome shotgun (WGS) entry which is preliminary data.</text>
</comment>
<evidence type="ECO:0000313" key="6">
    <source>
        <dbReference type="EMBL" id="OBR90123.1"/>
    </source>
</evidence>
<dbReference type="SUPFAM" id="SSF53850">
    <property type="entry name" value="Periplasmic binding protein-like II"/>
    <property type="match status" value="1"/>
</dbReference>
<evidence type="ECO:0000256" key="4">
    <source>
        <dbReference type="ARBA" id="ARBA00023163"/>
    </source>
</evidence>
<evidence type="ECO:0000256" key="2">
    <source>
        <dbReference type="ARBA" id="ARBA00023015"/>
    </source>
</evidence>
<evidence type="ECO:0000259" key="5">
    <source>
        <dbReference type="PROSITE" id="PS50931"/>
    </source>
</evidence>
<dbReference type="PRINTS" id="PR00039">
    <property type="entry name" value="HTHLYSR"/>
</dbReference>
<evidence type="ECO:0000256" key="1">
    <source>
        <dbReference type="ARBA" id="ARBA00009437"/>
    </source>
</evidence>
<sequence length="306" mass="34728">MTIRHLKIFIAVVETGKMSTAAARCYISEPTVSQAIKELEGHYGVLLFERIGKKLCITEAGKNLFAYARMVVNQFDELEDNMLKGFSEKLRIGGTITVGSCIMPQLINQYCKIKPQVETFVYINNTKSIEEKLLKSELDIGIVEGKIKSRDLVAIPMINDYLVIICSKNHRFSGCSSISVKDLEKEYFVMREEGSGTRELFENYISRCGANINIKWEVTCPDMMKKVVIMNNCLAAISARLVEEEAKKGLLYVIKDSGQALNRYFSLVYYKNKFVNDNMKSLMYLLEEYKDKDILSGISTGTLMDI</sequence>
<dbReference type="PATRIC" id="fig|1353534.3.peg.3794"/>
<dbReference type="Proteomes" id="UP000093954">
    <property type="component" value="Unassembled WGS sequence"/>
</dbReference>
<organism evidence="6 7">
    <name type="scientific">Clostridium ragsdalei P11</name>
    <dbReference type="NCBI Taxonomy" id="1353534"/>
    <lineage>
        <taxon>Bacteria</taxon>
        <taxon>Bacillati</taxon>
        <taxon>Bacillota</taxon>
        <taxon>Clostridia</taxon>
        <taxon>Eubacteriales</taxon>
        <taxon>Clostridiaceae</taxon>
        <taxon>Clostridium</taxon>
    </lineage>
</organism>
<evidence type="ECO:0000313" key="7">
    <source>
        <dbReference type="Proteomes" id="UP000093954"/>
    </source>
</evidence>
<protein>
    <submittedName>
        <fullName evidence="6">HTH-type transcriptional activator CmpR</fullName>
    </submittedName>
</protein>
<dbReference type="SUPFAM" id="SSF46785">
    <property type="entry name" value="Winged helix' DNA-binding domain"/>
    <property type="match status" value="1"/>
</dbReference>
<reference evidence="6 7" key="1">
    <citation type="journal article" date="2012" name="Front. Microbiol.">
        <title>Draft Genome Sequence of the Virulent Strain 01-B526 of the Fish Pathogen Aeromonas salmonicida.</title>
        <authorList>
            <person name="Charette S.J."/>
            <person name="Brochu F."/>
            <person name="Boyle B."/>
            <person name="Filion G."/>
            <person name="Tanaka K.H."/>
            <person name="Derome N."/>
        </authorList>
    </citation>
    <scope>NUCLEOTIDE SEQUENCE [LARGE SCALE GENOMIC DNA]</scope>
    <source>
        <strain evidence="6 7">P11</strain>
    </source>
</reference>
<feature type="domain" description="HTH lysR-type" evidence="5">
    <location>
        <begin position="1"/>
        <end position="58"/>
    </location>
</feature>
<name>A0A1A6AJD1_9CLOT</name>
<keyword evidence="2" id="KW-0805">Transcription regulation</keyword>
<dbReference type="GO" id="GO:0000976">
    <property type="term" value="F:transcription cis-regulatory region binding"/>
    <property type="evidence" value="ECO:0007669"/>
    <property type="project" value="TreeGrafter"/>
</dbReference>
<evidence type="ECO:0000256" key="3">
    <source>
        <dbReference type="ARBA" id="ARBA00023125"/>
    </source>
</evidence>
<accession>A0A1A6AJD1</accession>
<dbReference type="Gene3D" id="3.40.190.290">
    <property type="match status" value="1"/>
</dbReference>
<keyword evidence="3" id="KW-0238">DNA-binding</keyword>
<dbReference type="PROSITE" id="PS50931">
    <property type="entry name" value="HTH_LYSR"/>
    <property type="match status" value="1"/>
</dbReference>
<dbReference type="InterPro" id="IPR005119">
    <property type="entry name" value="LysR_subst-bd"/>
</dbReference>
<dbReference type="Pfam" id="PF00126">
    <property type="entry name" value="HTH_1"/>
    <property type="match status" value="1"/>
</dbReference>
<gene>
    <name evidence="6" type="primary">cmpR_2</name>
    <name evidence="6" type="ORF">CLRAG_37300</name>
</gene>